<dbReference type="PRINTS" id="PR00502">
    <property type="entry name" value="NUDIXFAMILY"/>
</dbReference>
<reference evidence="5 6" key="1">
    <citation type="submission" date="2018-08" db="EMBL/GenBank/DDBJ databases">
        <title>A genome reference for cultivated species of the human gut microbiota.</title>
        <authorList>
            <person name="Zou Y."/>
            <person name="Xue W."/>
            <person name="Luo G."/>
        </authorList>
    </citation>
    <scope>NUCLEOTIDE SEQUENCE [LARGE SCALE GENOMIC DNA]</scope>
    <source>
        <strain evidence="5 6">TF11-15AC</strain>
    </source>
</reference>
<evidence type="ECO:0000256" key="2">
    <source>
        <dbReference type="ARBA" id="ARBA00022801"/>
    </source>
</evidence>
<dbReference type="EMBL" id="QSQP01000005">
    <property type="protein sequence ID" value="RGK43912.1"/>
    <property type="molecule type" value="Genomic_DNA"/>
</dbReference>
<keyword evidence="2 3" id="KW-0378">Hydrolase</keyword>
<dbReference type="Gene3D" id="3.90.79.10">
    <property type="entry name" value="Nucleoside Triphosphate Pyrophosphohydrolase"/>
    <property type="match status" value="1"/>
</dbReference>
<comment type="caution">
    <text evidence="5">The sequence shown here is derived from an EMBL/GenBank/DDBJ whole genome shotgun (WGS) entry which is preliminary data.</text>
</comment>
<dbReference type="RefSeq" id="WP_117685629.1">
    <property type="nucleotide sequence ID" value="NZ_QSQP01000005.1"/>
</dbReference>
<gene>
    <name evidence="5" type="ORF">DXD13_05760</name>
</gene>
<accession>A0A3E4M3M2</accession>
<dbReference type="GO" id="GO:0016787">
    <property type="term" value="F:hydrolase activity"/>
    <property type="evidence" value="ECO:0007669"/>
    <property type="project" value="UniProtKB-KW"/>
</dbReference>
<comment type="similarity">
    <text evidence="3">Belongs to the Nudix hydrolase family.</text>
</comment>
<proteinExistence type="inferred from homology"/>
<dbReference type="Pfam" id="PF00293">
    <property type="entry name" value="NUDIX"/>
    <property type="match status" value="1"/>
</dbReference>
<evidence type="ECO:0000256" key="1">
    <source>
        <dbReference type="ARBA" id="ARBA00001946"/>
    </source>
</evidence>
<dbReference type="PROSITE" id="PS00893">
    <property type="entry name" value="NUDIX_BOX"/>
    <property type="match status" value="1"/>
</dbReference>
<organism evidence="5 6">
    <name type="scientific">Agathobacter rectalis</name>
    <dbReference type="NCBI Taxonomy" id="39491"/>
    <lineage>
        <taxon>Bacteria</taxon>
        <taxon>Bacillati</taxon>
        <taxon>Bacillota</taxon>
        <taxon>Clostridia</taxon>
        <taxon>Lachnospirales</taxon>
        <taxon>Lachnospiraceae</taxon>
        <taxon>Agathobacter</taxon>
    </lineage>
</organism>
<dbReference type="InterPro" id="IPR020476">
    <property type="entry name" value="Nudix_hydrolase"/>
</dbReference>
<sequence>MEKWDIYNENGVNTGKVICRGDKMEKGEYHILVLGVIKNKRGQLLSTKRSLNIKFPGMWEFPGGAAKHGETIIEAVKREIFEEIGVEVSEKELKCKIHGKCDDDKYPYLYFVYAIEKDVDIQQIKLQLEETIEASYKTIDEIEILIKEGKFLSGIFKEINLLKQLGD</sequence>
<evidence type="ECO:0000259" key="4">
    <source>
        <dbReference type="PROSITE" id="PS51462"/>
    </source>
</evidence>
<protein>
    <submittedName>
        <fullName evidence="5">NUDIX domain-containing protein</fullName>
    </submittedName>
</protein>
<feature type="domain" description="Nudix hydrolase" evidence="4">
    <location>
        <begin position="28"/>
        <end position="159"/>
    </location>
</feature>
<dbReference type="InterPro" id="IPR015797">
    <property type="entry name" value="NUDIX_hydrolase-like_dom_sf"/>
</dbReference>
<evidence type="ECO:0000256" key="3">
    <source>
        <dbReference type="RuleBase" id="RU003476"/>
    </source>
</evidence>
<evidence type="ECO:0000313" key="5">
    <source>
        <dbReference type="EMBL" id="RGK43912.1"/>
    </source>
</evidence>
<dbReference type="InterPro" id="IPR020084">
    <property type="entry name" value="NUDIX_hydrolase_CS"/>
</dbReference>
<dbReference type="Proteomes" id="UP000261052">
    <property type="component" value="Unassembled WGS sequence"/>
</dbReference>
<dbReference type="AlphaFoldDB" id="A0A3E4M3M2"/>
<dbReference type="CDD" id="cd04693">
    <property type="entry name" value="NUDIX_Hydrolase"/>
    <property type="match status" value="1"/>
</dbReference>
<dbReference type="PANTHER" id="PTHR43046">
    <property type="entry name" value="GDP-MANNOSE MANNOSYL HYDROLASE"/>
    <property type="match status" value="1"/>
</dbReference>
<name>A0A3E4M3M2_9FIRM</name>
<dbReference type="PANTHER" id="PTHR43046:SF14">
    <property type="entry name" value="MUTT_NUDIX FAMILY PROTEIN"/>
    <property type="match status" value="1"/>
</dbReference>
<evidence type="ECO:0000313" key="6">
    <source>
        <dbReference type="Proteomes" id="UP000261052"/>
    </source>
</evidence>
<dbReference type="PROSITE" id="PS51462">
    <property type="entry name" value="NUDIX"/>
    <property type="match status" value="1"/>
</dbReference>
<comment type="cofactor">
    <cofactor evidence="1">
        <name>Mg(2+)</name>
        <dbReference type="ChEBI" id="CHEBI:18420"/>
    </cofactor>
</comment>
<dbReference type="SUPFAM" id="SSF55811">
    <property type="entry name" value="Nudix"/>
    <property type="match status" value="1"/>
</dbReference>
<dbReference type="InterPro" id="IPR000086">
    <property type="entry name" value="NUDIX_hydrolase_dom"/>
</dbReference>